<dbReference type="AlphaFoldDB" id="A0A225M1E2"/>
<dbReference type="GO" id="GO:0005829">
    <property type="term" value="C:cytosol"/>
    <property type="evidence" value="ECO:0007669"/>
    <property type="project" value="TreeGrafter"/>
</dbReference>
<dbReference type="PANTHER" id="PTHR30419:SF8">
    <property type="entry name" value="NITROGEN ASSIMILATION TRANSCRIPTIONAL ACTIVATOR-RELATED"/>
    <property type="match status" value="1"/>
</dbReference>
<dbReference type="GO" id="GO:0003700">
    <property type="term" value="F:DNA-binding transcription factor activity"/>
    <property type="evidence" value="ECO:0007669"/>
    <property type="project" value="InterPro"/>
</dbReference>
<dbReference type="Gene3D" id="3.40.190.290">
    <property type="match status" value="1"/>
</dbReference>
<name>A0A225M1E2_9BURK</name>
<dbReference type="PANTHER" id="PTHR30419">
    <property type="entry name" value="HTH-TYPE TRANSCRIPTIONAL REGULATOR YBHD"/>
    <property type="match status" value="1"/>
</dbReference>
<dbReference type="OrthoDB" id="8751315at2"/>
<keyword evidence="2" id="KW-0805">Transcription regulation</keyword>
<dbReference type="InterPro" id="IPR036388">
    <property type="entry name" value="WH-like_DNA-bd_sf"/>
</dbReference>
<comment type="similarity">
    <text evidence="1">Belongs to the LysR transcriptional regulatory family.</text>
</comment>
<reference evidence="7" key="1">
    <citation type="submission" date="2017-06" db="EMBL/GenBank/DDBJ databases">
        <title>Herbaspirillum phytohormonus sp. nov., isolated from the root nodule of Robinia pseudoacacia in lead-zinc mine.</title>
        <authorList>
            <person name="Fan M."/>
            <person name="Lin Y."/>
        </authorList>
    </citation>
    <scope>NUCLEOTIDE SEQUENCE [LARGE SCALE GENOMIC DNA]</scope>
    <source>
        <strain evidence="7">SC-089</strain>
    </source>
</reference>
<dbReference type="InterPro" id="IPR005119">
    <property type="entry name" value="LysR_subst-bd"/>
</dbReference>
<dbReference type="CDD" id="cd08440">
    <property type="entry name" value="PBP2_LTTR_like_4"/>
    <property type="match status" value="1"/>
</dbReference>
<dbReference type="Gene3D" id="1.10.10.10">
    <property type="entry name" value="Winged helix-like DNA-binding domain superfamily/Winged helix DNA-binding domain"/>
    <property type="match status" value="1"/>
</dbReference>
<dbReference type="Pfam" id="PF03466">
    <property type="entry name" value="LysR_substrate"/>
    <property type="match status" value="1"/>
</dbReference>
<accession>A0A225M1E2</accession>
<dbReference type="RefSeq" id="WP_088605326.1">
    <property type="nucleotide sequence ID" value="NZ_NJIH01000013.1"/>
</dbReference>
<gene>
    <name evidence="6" type="ORF">CEY11_20670</name>
</gene>
<dbReference type="InterPro" id="IPR036390">
    <property type="entry name" value="WH_DNA-bd_sf"/>
</dbReference>
<dbReference type="Proteomes" id="UP000214603">
    <property type="component" value="Unassembled WGS sequence"/>
</dbReference>
<dbReference type="SUPFAM" id="SSF46785">
    <property type="entry name" value="Winged helix' DNA-binding domain"/>
    <property type="match status" value="1"/>
</dbReference>
<evidence type="ECO:0000313" key="7">
    <source>
        <dbReference type="Proteomes" id="UP000214603"/>
    </source>
</evidence>
<evidence type="ECO:0000259" key="5">
    <source>
        <dbReference type="PROSITE" id="PS50931"/>
    </source>
</evidence>
<keyword evidence="4" id="KW-0804">Transcription</keyword>
<dbReference type="PROSITE" id="PS50931">
    <property type="entry name" value="HTH_LYSR"/>
    <property type="match status" value="1"/>
</dbReference>
<sequence>MKNNVLPDLSARELQAVCTVAESGSFMAASLTLNVSQPALTRIVQRVESALGVELFRRTTRRVEVAPAGAEFVAVAHRILNDLRISVESIREIADEQRGQVIVSAVMSIAYSKLPEIVASYRQSRSGIEIQLREGVHGNVVEDVRSGVSDIGITYIDEVPQGFEQILLGRAGFHVVMPAAHPLADSRGVTLRQAAHYPLVSLPRESQTRRLLDGLASGMGLSLKCAVTVSQFVTIMQCVRSGVGIAVIPGGAITTAFDAGLVFRPLSQPKLQRKLGIIRLQDRSLTPSASSFLAHLQSSWGK</sequence>
<dbReference type="EMBL" id="NJIH01000013">
    <property type="protein sequence ID" value="OWT55138.1"/>
    <property type="molecule type" value="Genomic_DNA"/>
</dbReference>
<evidence type="ECO:0000256" key="3">
    <source>
        <dbReference type="ARBA" id="ARBA00023125"/>
    </source>
</evidence>
<organism evidence="6 7">
    <name type="scientific">Candidimonas nitroreducens</name>
    <dbReference type="NCBI Taxonomy" id="683354"/>
    <lineage>
        <taxon>Bacteria</taxon>
        <taxon>Pseudomonadati</taxon>
        <taxon>Pseudomonadota</taxon>
        <taxon>Betaproteobacteria</taxon>
        <taxon>Burkholderiales</taxon>
        <taxon>Alcaligenaceae</taxon>
        <taxon>Candidimonas</taxon>
    </lineage>
</organism>
<feature type="domain" description="HTH lysR-type" evidence="5">
    <location>
        <begin position="9"/>
        <end position="66"/>
    </location>
</feature>
<dbReference type="Pfam" id="PF00126">
    <property type="entry name" value="HTH_1"/>
    <property type="match status" value="1"/>
</dbReference>
<protein>
    <submittedName>
        <fullName evidence="6">LysR family transcriptional regulator</fullName>
    </submittedName>
</protein>
<dbReference type="GO" id="GO:0003677">
    <property type="term" value="F:DNA binding"/>
    <property type="evidence" value="ECO:0007669"/>
    <property type="project" value="UniProtKB-KW"/>
</dbReference>
<keyword evidence="3" id="KW-0238">DNA-binding</keyword>
<evidence type="ECO:0000256" key="4">
    <source>
        <dbReference type="ARBA" id="ARBA00023163"/>
    </source>
</evidence>
<dbReference type="InterPro" id="IPR050950">
    <property type="entry name" value="HTH-type_LysR_regulators"/>
</dbReference>
<keyword evidence="7" id="KW-1185">Reference proteome</keyword>
<dbReference type="PRINTS" id="PR00039">
    <property type="entry name" value="HTHLYSR"/>
</dbReference>
<evidence type="ECO:0000256" key="1">
    <source>
        <dbReference type="ARBA" id="ARBA00009437"/>
    </source>
</evidence>
<dbReference type="SUPFAM" id="SSF53850">
    <property type="entry name" value="Periplasmic binding protein-like II"/>
    <property type="match status" value="1"/>
</dbReference>
<evidence type="ECO:0000256" key="2">
    <source>
        <dbReference type="ARBA" id="ARBA00023015"/>
    </source>
</evidence>
<proteinExistence type="inferred from homology"/>
<comment type="caution">
    <text evidence="6">The sequence shown here is derived from an EMBL/GenBank/DDBJ whole genome shotgun (WGS) entry which is preliminary data.</text>
</comment>
<evidence type="ECO:0000313" key="6">
    <source>
        <dbReference type="EMBL" id="OWT55138.1"/>
    </source>
</evidence>
<dbReference type="InterPro" id="IPR000847">
    <property type="entry name" value="LysR_HTH_N"/>
</dbReference>